<dbReference type="Proteomes" id="UP000814140">
    <property type="component" value="Unassembled WGS sequence"/>
</dbReference>
<sequence>MTRDTILGTIGEMIDIRSIVGVLTGESTTADEGAIANGAGTADGTAVALVLPLDEMSTTEPAFSPKELASLGSVAAQQPAPLPTSSKGLHVQSELKLRRLQQNGQRTEASLATAKAEHDYQMAALESQMIQQRRERAEAQLAAAVAGKLGIDYVPKHRPVSPGPL</sequence>
<protein>
    <submittedName>
        <fullName evidence="1">Uncharacterized protein</fullName>
    </submittedName>
</protein>
<reference evidence="1" key="2">
    <citation type="journal article" date="2022" name="New Phytol.">
        <title>Evolutionary transition to the ectomycorrhizal habit in the genomes of a hyperdiverse lineage of mushroom-forming fungi.</title>
        <authorList>
            <person name="Looney B."/>
            <person name="Miyauchi S."/>
            <person name="Morin E."/>
            <person name="Drula E."/>
            <person name="Courty P.E."/>
            <person name="Kohler A."/>
            <person name="Kuo A."/>
            <person name="LaButti K."/>
            <person name="Pangilinan J."/>
            <person name="Lipzen A."/>
            <person name="Riley R."/>
            <person name="Andreopoulos W."/>
            <person name="He G."/>
            <person name="Johnson J."/>
            <person name="Nolan M."/>
            <person name="Tritt A."/>
            <person name="Barry K.W."/>
            <person name="Grigoriev I.V."/>
            <person name="Nagy L.G."/>
            <person name="Hibbett D."/>
            <person name="Henrissat B."/>
            <person name="Matheny P.B."/>
            <person name="Labbe J."/>
            <person name="Martin F.M."/>
        </authorList>
    </citation>
    <scope>NUCLEOTIDE SEQUENCE</scope>
    <source>
        <strain evidence="1">HHB10654</strain>
    </source>
</reference>
<evidence type="ECO:0000313" key="2">
    <source>
        <dbReference type="Proteomes" id="UP000814140"/>
    </source>
</evidence>
<proteinExistence type="predicted"/>
<organism evidence="1 2">
    <name type="scientific">Artomyces pyxidatus</name>
    <dbReference type="NCBI Taxonomy" id="48021"/>
    <lineage>
        <taxon>Eukaryota</taxon>
        <taxon>Fungi</taxon>
        <taxon>Dikarya</taxon>
        <taxon>Basidiomycota</taxon>
        <taxon>Agaricomycotina</taxon>
        <taxon>Agaricomycetes</taxon>
        <taxon>Russulales</taxon>
        <taxon>Auriscalpiaceae</taxon>
        <taxon>Artomyces</taxon>
    </lineage>
</organism>
<keyword evidence="2" id="KW-1185">Reference proteome</keyword>
<name>A0ACB8T729_9AGAM</name>
<comment type="caution">
    <text evidence="1">The sequence shown here is derived from an EMBL/GenBank/DDBJ whole genome shotgun (WGS) entry which is preliminary data.</text>
</comment>
<evidence type="ECO:0000313" key="1">
    <source>
        <dbReference type="EMBL" id="KAI0064674.1"/>
    </source>
</evidence>
<reference evidence="1" key="1">
    <citation type="submission" date="2021-03" db="EMBL/GenBank/DDBJ databases">
        <authorList>
            <consortium name="DOE Joint Genome Institute"/>
            <person name="Ahrendt S."/>
            <person name="Looney B.P."/>
            <person name="Miyauchi S."/>
            <person name="Morin E."/>
            <person name="Drula E."/>
            <person name="Courty P.E."/>
            <person name="Chicoki N."/>
            <person name="Fauchery L."/>
            <person name="Kohler A."/>
            <person name="Kuo A."/>
            <person name="Labutti K."/>
            <person name="Pangilinan J."/>
            <person name="Lipzen A."/>
            <person name="Riley R."/>
            <person name="Andreopoulos W."/>
            <person name="He G."/>
            <person name="Johnson J."/>
            <person name="Barry K.W."/>
            <person name="Grigoriev I.V."/>
            <person name="Nagy L."/>
            <person name="Hibbett D."/>
            <person name="Henrissat B."/>
            <person name="Matheny P.B."/>
            <person name="Labbe J."/>
            <person name="Martin F."/>
        </authorList>
    </citation>
    <scope>NUCLEOTIDE SEQUENCE</scope>
    <source>
        <strain evidence="1">HHB10654</strain>
    </source>
</reference>
<accession>A0ACB8T729</accession>
<dbReference type="EMBL" id="MU277198">
    <property type="protein sequence ID" value="KAI0064674.1"/>
    <property type="molecule type" value="Genomic_DNA"/>
</dbReference>
<gene>
    <name evidence="1" type="ORF">BV25DRAFT_1836956</name>
</gene>